<feature type="transmembrane region" description="Helical" evidence="1">
    <location>
        <begin position="5"/>
        <end position="25"/>
    </location>
</feature>
<evidence type="ECO:0000256" key="1">
    <source>
        <dbReference type="SAM" id="Phobius"/>
    </source>
</evidence>
<protein>
    <submittedName>
        <fullName evidence="2">Uncharacterized protein</fullName>
    </submittedName>
</protein>
<feature type="transmembrane region" description="Helical" evidence="1">
    <location>
        <begin position="37"/>
        <end position="59"/>
    </location>
</feature>
<name>A0ABP3YB37_9BACT</name>
<dbReference type="RefSeq" id="WP_343848785.1">
    <property type="nucleotide sequence ID" value="NZ_BAAAFI010000002.1"/>
</dbReference>
<reference evidence="3" key="1">
    <citation type="journal article" date="2019" name="Int. J. Syst. Evol. Microbiol.">
        <title>The Global Catalogue of Microorganisms (GCM) 10K type strain sequencing project: providing services to taxonomists for standard genome sequencing and annotation.</title>
        <authorList>
            <consortium name="The Broad Institute Genomics Platform"/>
            <consortium name="The Broad Institute Genome Sequencing Center for Infectious Disease"/>
            <person name="Wu L."/>
            <person name="Ma J."/>
        </authorList>
    </citation>
    <scope>NUCLEOTIDE SEQUENCE [LARGE SCALE GENOMIC DNA]</scope>
    <source>
        <strain evidence="3">JCM 16112</strain>
    </source>
</reference>
<keyword evidence="1" id="KW-0472">Membrane</keyword>
<keyword evidence="1" id="KW-1133">Transmembrane helix</keyword>
<organism evidence="2 3">
    <name type="scientific">Algoriphagus jejuensis</name>
    <dbReference type="NCBI Taxonomy" id="419934"/>
    <lineage>
        <taxon>Bacteria</taxon>
        <taxon>Pseudomonadati</taxon>
        <taxon>Bacteroidota</taxon>
        <taxon>Cytophagia</taxon>
        <taxon>Cytophagales</taxon>
        <taxon>Cyclobacteriaceae</taxon>
        <taxon>Algoriphagus</taxon>
    </lineage>
</organism>
<gene>
    <name evidence="2" type="ORF">GCM10009119_08720</name>
</gene>
<evidence type="ECO:0000313" key="2">
    <source>
        <dbReference type="EMBL" id="GAA0877904.1"/>
    </source>
</evidence>
<keyword evidence="1" id="KW-0812">Transmembrane</keyword>
<proteinExistence type="predicted"/>
<dbReference type="Proteomes" id="UP001500469">
    <property type="component" value="Unassembled WGS sequence"/>
</dbReference>
<evidence type="ECO:0000313" key="3">
    <source>
        <dbReference type="Proteomes" id="UP001500469"/>
    </source>
</evidence>
<comment type="caution">
    <text evidence="2">The sequence shown here is derived from an EMBL/GenBank/DDBJ whole genome shotgun (WGS) entry which is preliminary data.</text>
</comment>
<accession>A0ABP3YB37</accession>
<keyword evidence="3" id="KW-1185">Reference proteome</keyword>
<sequence length="70" mass="7889">MKSKIWKIIVLAVLITSIGSFLFLFKENKVDPRLGGIPFIFWTGFALAALLVAMTYLGAQFFPHEENKKA</sequence>
<dbReference type="EMBL" id="BAAAFI010000002">
    <property type="protein sequence ID" value="GAA0877904.1"/>
    <property type="molecule type" value="Genomic_DNA"/>
</dbReference>